<dbReference type="InterPro" id="IPR009061">
    <property type="entry name" value="DNA-bd_dom_put_sf"/>
</dbReference>
<dbReference type="RefSeq" id="WP_017619652.1">
    <property type="nucleotide sequence ID" value="NZ_ANBG01000254.1"/>
</dbReference>
<dbReference type="CDD" id="cd01109">
    <property type="entry name" value="HTH_YyaN"/>
    <property type="match status" value="1"/>
</dbReference>
<name>A0A223S9W1_9ACTN</name>
<dbReference type="InterPro" id="IPR047057">
    <property type="entry name" value="MerR_fam"/>
</dbReference>
<dbReference type="PANTHER" id="PTHR30204">
    <property type="entry name" value="REDOX-CYCLING DRUG-SENSING TRANSCRIPTIONAL ACTIVATOR SOXR"/>
    <property type="match status" value="1"/>
</dbReference>
<dbReference type="Proteomes" id="UP000215005">
    <property type="component" value="Chromosome"/>
</dbReference>
<reference evidence="3 4" key="1">
    <citation type="submission" date="2017-08" db="EMBL/GenBank/DDBJ databases">
        <title>The complete genome sequence of Nocardiopsis gilva YIM 90087.</title>
        <authorList>
            <person name="Yin M."/>
            <person name="Tang S."/>
        </authorList>
    </citation>
    <scope>NUCLEOTIDE SEQUENCE [LARGE SCALE GENOMIC DNA]</scope>
    <source>
        <strain evidence="3 4">YIM 90087</strain>
    </source>
</reference>
<evidence type="ECO:0000313" key="3">
    <source>
        <dbReference type="EMBL" id="ASU84908.1"/>
    </source>
</evidence>
<dbReference type="GO" id="GO:0003677">
    <property type="term" value="F:DNA binding"/>
    <property type="evidence" value="ECO:0007669"/>
    <property type="project" value="UniProtKB-KW"/>
</dbReference>
<dbReference type="OrthoDB" id="9802944at2"/>
<dbReference type="Pfam" id="PF13411">
    <property type="entry name" value="MerR_1"/>
    <property type="match status" value="1"/>
</dbReference>
<evidence type="ECO:0000313" key="4">
    <source>
        <dbReference type="Proteomes" id="UP000215005"/>
    </source>
</evidence>
<accession>A0A223S9W1</accession>
<protein>
    <submittedName>
        <fullName evidence="3">MerR family transcriptional regulator</fullName>
    </submittedName>
</protein>
<dbReference type="SUPFAM" id="SSF46955">
    <property type="entry name" value="Putative DNA-binding domain"/>
    <property type="match status" value="1"/>
</dbReference>
<dbReference type="GO" id="GO:0003700">
    <property type="term" value="F:DNA-binding transcription factor activity"/>
    <property type="evidence" value="ECO:0007669"/>
    <property type="project" value="InterPro"/>
</dbReference>
<dbReference type="SMART" id="SM00422">
    <property type="entry name" value="HTH_MERR"/>
    <property type="match status" value="1"/>
</dbReference>
<gene>
    <name evidence="3" type="ORF">CDO52_20810</name>
</gene>
<keyword evidence="1" id="KW-0238">DNA-binding</keyword>
<keyword evidence="4" id="KW-1185">Reference proteome</keyword>
<feature type="domain" description="HTH merR-type" evidence="2">
    <location>
        <begin position="7"/>
        <end position="77"/>
    </location>
</feature>
<dbReference type="EMBL" id="CP022753">
    <property type="protein sequence ID" value="ASU84908.1"/>
    <property type="molecule type" value="Genomic_DNA"/>
</dbReference>
<sequence length="138" mass="16016">MTDTAQELTIGQAAERTALSVHTLRLYEREGLLLDPVRRRANGHRAYTEQDLEWLALITRFRASGMPLSTIRRYADLVRQGPGNERQRLELLQEHQTHVTAQMRELRECLELIGFKVETYRTQLASDSPRDPFLTRTP</sequence>
<dbReference type="KEGG" id="ngv:CDO52_20810"/>
<evidence type="ECO:0000256" key="1">
    <source>
        <dbReference type="ARBA" id="ARBA00023125"/>
    </source>
</evidence>
<dbReference type="InterPro" id="IPR000551">
    <property type="entry name" value="MerR-type_HTH_dom"/>
</dbReference>
<organism evidence="3 4">
    <name type="scientific">Nocardiopsis gilva YIM 90087</name>
    <dbReference type="NCBI Taxonomy" id="1235441"/>
    <lineage>
        <taxon>Bacteria</taxon>
        <taxon>Bacillati</taxon>
        <taxon>Actinomycetota</taxon>
        <taxon>Actinomycetes</taxon>
        <taxon>Streptosporangiales</taxon>
        <taxon>Nocardiopsidaceae</taxon>
        <taxon>Nocardiopsis</taxon>
    </lineage>
</organism>
<dbReference type="PROSITE" id="PS50937">
    <property type="entry name" value="HTH_MERR_2"/>
    <property type="match status" value="1"/>
</dbReference>
<dbReference type="Gene3D" id="1.10.1660.10">
    <property type="match status" value="1"/>
</dbReference>
<dbReference type="AlphaFoldDB" id="A0A223S9W1"/>
<evidence type="ECO:0000259" key="2">
    <source>
        <dbReference type="PROSITE" id="PS50937"/>
    </source>
</evidence>
<dbReference type="PANTHER" id="PTHR30204:SF98">
    <property type="entry name" value="HTH-TYPE TRANSCRIPTIONAL REGULATOR ADHR"/>
    <property type="match status" value="1"/>
</dbReference>
<proteinExistence type="predicted"/>